<reference evidence="1 2" key="1">
    <citation type="submission" date="2016-10" db="EMBL/GenBank/DDBJ databases">
        <authorList>
            <person name="de Groot N.N."/>
        </authorList>
    </citation>
    <scope>NUCLEOTIDE SEQUENCE [LARGE SCALE GENOMIC DNA]</scope>
    <source>
        <strain evidence="1 2">CGMCC 1.7727</strain>
    </source>
</reference>
<protein>
    <submittedName>
        <fullName evidence="1">Putative FMN-binding domain-containing protein</fullName>
    </submittedName>
</protein>
<dbReference type="PANTHER" id="PTHR35802">
    <property type="entry name" value="PROTEASE SYNTHASE AND SPORULATION PROTEIN PAI 2"/>
    <property type="match status" value="1"/>
</dbReference>
<dbReference type="Pfam" id="PF04299">
    <property type="entry name" value="FMN_bind_2"/>
    <property type="match status" value="1"/>
</dbReference>
<gene>
    <name evidence="1" type="ORF">SAMN04487944_12276</name>
</gene>
<accession>A0A1H9VAM9</accession>
<dbReference type="Proteomes" id="UP000199687">
    <property type="component" value="Unassembled WGS sequence"/>
</dbReference>
<keyword evidence="2" id="KW-1185">Reference proteome</keyword>
<name>A0A1H9VAM9_9BACI</name>
<evidence type="ECO:0000313" key="1">
    <source>
        <dbReference type="EMBL" id="SES18742.1"/>
    </source>
</evidence>
<dbReference type="InterPro" id="IPR012349">
    <property type="entry name" value="Split_barrel_FMN-bd"/>
</dbReference>
<proteinExistence type="predicted"/>
<dbReference type="InterPro" id="IPR007396">
    <property type="entry name" value="TR_PAI2-type"/>
</dbReference>
<dbReference type="Gene3D" id="2.30.110.10">
    <property type="entry name" value="Electron Transport, Fmn-binding Protein, Chain A"/>
    <property type="match status" value="1"/>
</dbReference>
<organism evidence="1 2">
    <name type="scientific">Gracilibacillus ureilyticus</name>
    <dbReference type="NCBI Taxonomy" id="531814"/>
    <lineage>
        <taxon>Bacteria</taxon>
        <taxon>Bacillati</taxon>
        <taxon>Bacillota</taxon>
        <taxon>Bacilli</taxon>
        <taxon>Bacillales</taxon>
        <taxon>Bacillaceae</taxon>
        <taxon>Gracilibacillus</taxon>
    </lineage>
</organism>
<dbReference type="AlphaFoldDB" id="A0A1H9VAM9"/>
<dbReference type="PANTHER" id="PTHR35802:SF1">
    <property type="entry name" value="PROTEASE SYNTHASE AND SPORULATION PROTEIN PAI 2"/>
    <property type="match status" value="1"/>
</dbReference>
<dbReference type="SUPFAM" id="SSF50475">
    <property type="entry name" value="FMN-binding split barrel"/>
    <property type="match status" value="1"/>
</dbReference>
<sequence>MVFSGPHAYISPTWYMAENAAPTWNYSAVHVYGRIKLINNKEKLLMMLKKTVNFYEAAIDDPWEVPLESEFINALINGIVAFEIVIDKAEGKWKLSQNHSVERQKNVINRLKKSNAYDSLEIANLMEQNLKGGERNEAAIQEYYPK</sequence>
<evidence type="ECO:0000313" key="2">
    <source>
        <dbReference type="Proteomes" id="UP000199687"/>
    </source>
</evidence>
<dbReference type="EMBL" id="FOGL01000022">
    <property type="protein sequence ID" value="SES18742.1"/>
    <property type="molecule type" value="Genomic_DNA"/>
</dbReference>
<dbReference type="STRING" id="531814.SAMN04487944_12276"/>